<dbReference type="PANTHER" id="PTHR36435">
    <property type="entry name" value="SLR1288 PROTEIN"/>
    <property type="match status" value="1"/>
</dbReference>
<keyword evidence="1" id="KW-0472">Membrane</keyword>
<feature type="domain" description="CAAX prenyl protease 2/Lysostaphin resistance protein A-like" evidence="2">
    <location>
        <begin position="145"/>
        <end position="230"/>
    </location>
</feature>
<sequence>MFPPYHLEQQIMLHPDLAKGMFLLTTLKIRYFFLFGLLVFAGVLLVFDIDNDDLFMFGLSYTVLGFYPIIWMRHQLKKQGMTFSEIIRPQGTLNQLPRLIGIIVLLIIFSLGAFWLLNFALSYTFPSAVDFLLQEDELFPEQGLLFFFMVLYICIIGPVAEELIFRGLFLNRLSAKFKSPIAAIIIANGMFAILHMDPIGAFAFGVILSLIYFKTRNLWWPILLHILNNSFAIALMLFNIPDPAFLAYTNIDEVRRAWLPNTLFVILTAVLVIVLIRKKSKEVDWDEIRRAT</sequence>
<name>A0A2U1JVJ8_9BACI</name>
<dbReference type="Proteomes" id="UP000245998">
    <property type="component" value="Unassembled WGS sequence"/>
</dbReference>
<dbReference type="PANTHER" id="PTHR36435:SF1">
    <property type="entry name" value="CAAX AMINO TERMINAL PROTEASE FAMILY PROTEIN"/>
    <property type="match status" value="1"/>
</dbReference>
<proteinExistence type="predicted"/>
<protein>
    <recommendedName>
        <fullName evidence="2">CAAX prenyl protease 2/Lysostaphin resistance protein A-like domain-containing protein</fullName>
    </recommendedName>
</protein>
<dbReference type="Pfam" id="PF02517">
    <property type="entry name" value="Rce1-like"/>
    <property type="match status" value="1"/>
</dbReference>
<dbReference type="OrthoDB" id="8607342at2"/>
<dbReference type="AlphaFoldDB" id="A0A2U1JVJ8"/>
<evidence type="ECO:0000259" key="2">
    <source>
        <dbReference type="Pfam" id="PF02517"/>
    </source>
</evidence>
<keyword evidence="4" id="KW-1185">Reference proteome</keyword>
<evidence type="ECO:0000256" key="1">
    <source>
        <dbReference type="SAM" id="Phobius"/>
    </source>
</evidence>
<feature type="transmembrane region" description="Helical" evidence="1">
    <location>
        <begin position="218"/>
        <end position="238"/>
    </location>
</feature>
<feature type="transmembrane region" description="Helical" evidence="1">
    <location>
        <begin position="55"/>
        <end position="72"/>
    </location>
</feature>
<feature type="transmembrane region" description="Helical" evidence="1">
    <location>
        <begin position="99"/>
        <end position="125"/>
    </location>
</feature>
<organism evidence="3 4">
    <name type="scientific">Pueribacillus theae</name>
    <dbReference type="NCBI Taxonomy" id="2171751"/>
    <lineage>
        <taxon>Bacteria</taxon>
        <taxon>Bacillati</taxon>
        <taxon>Bacillota</taxon>
        <taxon>Bacilli</taxon>
        <taxon>Bacillales</taxon>
        <taxon>Bacillaceae</taxon>
        <taxon>Pueribacillus</taxon>
    </lineage>
</organism>
<dbReference type="InterPro" id="IPR003675">
    <property type="entry name" value="Rce1/LyrA-like_dom"/>
</dbReference>
<keyword evidence="1" id="KW-0812">Transmembrane</keyword>
<feature type="transmembrane region" description="Helical" evidence="1">
    <location>
        <begin position="31"/>
        <end position="49"/>
    </location>
</feature>
<keyword evidence="1" id="KW-1133">Transmembrane helix</keyword>
<dbReference type="EMBL" id="QCZG01000030">
    <property type="protein sequence ID" value="PWA09240.1"/>
    <property type="molecule type" value="Genomic_DNA"/>
</dbReference>
<evidence type="ECO:0000313" key="4">
    <source>
        <dbReference type="Proteomes" id="UP000245998"/>
    </source>
</evidence>
<feature type="transmembrane region" description="Helical" evidence="1">
    <location>
        <begin position="258"/>
        <end position="276"/>
    </location>
</feature>
<feature type="transmembrane region" description="Helical" evidence="1">
    <location>
        <begin position="145"/>
        <end position="169"/>
    </location>
</feature>
<accession>A0A2U1JVJ8</accession>
<dbReference type="InterPro" id="IPR052710">
    <property type="entry name" value="CAAX_protease"/>
</dbReference>
<comment type="caution">
    <text evidence="3">The sequence shown here is derived from an EMBL/GenBank/DDBJ whole genome shotgun (WGS) entry which is preliminary data.</text>
</comment>
<dbReference type="GO" id="GO:0080120">
    <property type="term" value="P:CAAX-box protein maturation"/>
    <property type="evidence" value="ECO:0007669"/>
    <property type="project" value="UniProtKB-ARBA"/>
</dbReference>
<reference evidence="3 4" key="1">
    <citation type="submission" date="2018-04" db="EMBL/GenBank/DDBJ databases">
        <title>Camelliibacillus theae gen. nov., sp. nov., isolated from Pu'er tea.</title>
        <authorList>
            <person name="Niu L."/>
        </authorList>
    </citation>
    <scope>NUCLEOTIDE SEQUENCE [LARGE SCALE GENOMIC DNA]</scope>
    <source>
        <strain evidence="3 4">T8</strain>
    </source>
</reference>
<gene>
    <name evidence="3" type="ORF">DCC39_13315</name>
</gene>
<evidence type="ECO:0000313" key="3">
    <source>
        <dbReference type="EMBL" id="PWA09240.1"/>
    </source>
</evidence>
<dbReference type="GO" id="GO:0004175">
    <property type="term" value="F:endopeptidase activity"/>
    <property type="evidence" value="ECO:0007669"/>
    <property type="project" value="UniProtKB-ARBA"/>
</dbReference>
<feature type="transmembrane region" description="Helical" evidence="1">
    <location>
        <begin position="181"/>
        <end position="212"/>
    </location>
</feature>